<dbReference type="NCBIfam" id="TIGR01846">
    <property type="entry name" value="type_I_sec_HlyB"/>
    <property type="match status" value="1"/>
</dbReference>
<name>A0A1T4RR77_9HYPH</name>
<dbReference type="Gene3D" id="1.20.1560.10">
    <property type="entry name" value="ABC transporter type 1, transmembrane domain"/>
    <property type="match status" value="1"/>
</dbReference>
<organism evidence="14 15">
    <name type="scientific">Enhydrobacter aerosaccus</name>
    <dbReference type="NCBI Taxonomy" id="225324"/>
    <lineage>
        <taxon>Bacteria</taxon>
        <taxon>Pseudomonadati</taxon>
        <taxon>Pseudomonadota</taxon>
        <taxon>Alphaproteobacteria</taxon>
        <taxon>Hyphomicrobiales</taxon>
        <taxon>Enhydrobacter</taxon>
    </lineage>
</organism>
<evidence type="ECO:0000256" key="5">
    <source>
        <dbReference type="ARBA" id="ARBA00022692"/>
    </source>
</evidence>
<dbReference type="GO" id="GO:0140359">
    <property type="term" value="F:ABC-type transporter activity"/>
    <property type="evidence" value="ECO:0007669"/>
    <property type="project" value="InterPro"/>
</dbReference>
<reference evidence="15" key="1">
    <citation type="submission" date="2017-02" db="EMBL/GenBank/DDBJ databases">
        <authorList>
            <person name="Varghese N."/>
            <person name="Submissions S."/>
        </authorList>
    </citation>
    <scope>NUCLEOTIDE SEQUENCE [LARGE SCALE GENOMIC DNA]</scope>
    <source>
        <strain evidence="15">ATCC 27094</strain>
    </source>
</reference>
<dbReference type="PANTHER" id="PTHR24221:SF647">
    <property type="entry name" value="BLL6336 PROTEIN"/>
    <property type="match status" value="1"/>
</dbReference>
<keyword evidence="5 10" id="KW-0812">Transmembrane</keyword>
<dbReference type="InterPro" id="IPR003593">
    <property type="entry name" value="AAA+_ATPase"/>
</dbReference>
<dbReference type="Pfam" id="PF03412">
    <property type="entry name" value="Peptidase_C39"/>
    <property type="match status" value="1"/>
</dbReference>
<dbReference type="InterPro" id="IPR011527">
    <property type="entry name" value="ABC1_TM_dom"/>
</dbReference>
<gene>
    <name evidence="14" type="ORF">SAMN02745126_04050</name>
</gene>
<dbReference type="InterPro" id="IPR010132">
    <property type="entry name" value="ATPase_T1SS_HlyB"/>
</dbReference>
<evidence type="ECO:0000313" key="15">
    <source>
        <dbReference type="Proteomes" id="UP000190092"/>
    </source>
</evidence>
<dbReference type="GO" id="GO:0006508">
    <property type="term" value="P:proteolysis"/>
    <property type="evidence" value="ECO:0007669"/>
    <property type="project" value="InterPro"/>
</dbReference>
<evidence type="ECO:0000256" key="6">
    <source>
        <dbReference type="ARBA" id="ARBA00022741"/>
    </source>
</evidence>
<dbReference type="GO" id="GO:0005886">
    <property type="term" value="C:plasma membrane"/>
    <property type="evidence" value="ECO:0007669"/>
    <property type="project" value="UniProtKB-SubCell"/>
</dbReference>
<dbReference type="Pfam" id="PF00664">
    <property type="entry name" value="ABC_membrane"/>
    <property type="match status" value="1"/>
</dbReference>
<dbReference type="PANTHER" id="PTHR24221">
    <property type="entry name" value="ATP-BINDING CASSETTE SUB-FAMILY B"/>
    <property type="match status" value="1"/>
</dbReference>
<sequence length="713" mass="79010">MLRFLGKPIEPDQLRHKFAPQGELFSAEHILRAAKHLELRADIIRVQPRRLAGTVLPAIACLKDGTFTVLARATDDRVLLQNVVTGQPVIEQRSAFDAQWNGEIIPITTRERASGPERPFGLTWFIPSLVRFRKLLGEALIASLFLQLFALVTPLFTQVVIDKVLVHKGWSTLDVLVFGLVVVSIFEVLLSGMRAYVLAHTTNRIDVELGARLFRHLVNLPLAYFGARRVGDSVARVRELENIRQFLTGQALTIGLDVAFAGVFVAIMWFYSWQLTLMVMAAIPVWIGIVIVAAPLWRRRLNEKFDRGAENQAFLVENVSSIETVKAMAVEPQMQRGWEDKLAAYVGASFRVTKLAVIASHIIELTSKLLTAAILWVGAGLVIGGKLTVGELVAINMLVGRVTGPILRMGQVWQDFQQIRISVARLGDILNTPSEPRYTASRATPPRVTGHIVFDHVSFRYRPDAREVLSDVSLDLPAGQVVGIVGRSGSGKSTLGRLVQRLYVPSSGRILIDGLDIGVVDPSWLRRQIGVVLQENLLFNRTIRENIALADPAAPIEAVMRVAQLAGAHDFILDLPEGYDSRIEERGANLSGGQRQRIAIARALMADPRILIFDEATSALDAESEEIVQKNMQAIVRGRTVLIIAHRLSALRVANRILSVEHGRIIEDGTHADLLRANGRYADLWRRQMGMTTMTQTTTPWQVVGVAPRSERS</sequence>
<dbReference type="InterPro" id="IPR003439">
    <property type="entry name" value="ABC_transporter-like_ATP-bd"/>
</dbReference>
<evidence type="ECO:0000256" key="4">
    <source>
        <dbReference type="ARBA" id="ARBA00022475"/>
    </source>
</evidence>
<dbReference type="GO" id="GO:0005524">
    <property type="term" value="F:ATP binding"/>
    <property type="evidence" value="ECO:0007669"/>
    <property type="project" value="UniProtKB-KW"/>
</dbReference>
<dbReference type="OrthoDB" id="5288404at2"/>
<evidence type="ECO:0000256" key="10">
    <source>
        <dbReference type="SAM" id="Phobius"/>
    </source>
</evidence>
<dbReference type="FunFam" id="3.40.50.300:FF:000299">
    <property type="entry name" value="ABC transporter ATP-binding protein/permease"/>
    <property type="match status" value="1"/>
</dbReference>
<accession>A0A1T4RR77</accession>
<dbReference type="SUPFAM" id="SSF90123">
    <property type="entry name" value="ABC transporter transmembrane region"/>
    <property type="match status" value="1"/>
</dbReference>
<feature type="transmembrane region" description="Helical" evidence="10">
    <location>
        <begin position="277"/>
        <end position="297"/>
    </location>
</feature>
<dbReference type="GO" id="GO:0034040">
    <property type="term" value="F:ATPase-coupled lipid transmembrane transporter activity"/>
    <property type="evidence" value="ECO:0007669"/>
    <property type="project" value="TreeGrafter"/>
</dbReference>
<keyword evidence="8 10" id="KW-1133">Transmembrane helix</keyword>
<dbReference type="InterPro" id="IPR005074">
    <property type="entry name" value="Peptidase_C39"/>
</dbReference>
<feature type="domain" description="Peptidase C39" evidence="13">
    <location>
        <begin position="1"/>
        <end position="107"/>
    </location>
</feature>
<dbReference type="GO" id="GO:0030253">
    <property type="term" value="P:protein secretion by the type I secretion system"/>
    <property type="evidence" value="ECO:0007669"/>
    <property type="project" value="InterPro"/>
</dbReference>
<dbReference type="Proteomes" id="UP000190092">
    <property type="component" value="Unassembled WGS sequence"/>
</dbReference>
<evidence type="ECO:0000256" key="9">
    <source>
        <dbReference type="ARBA" id="ARBA00023136"/>
    </source>
</evidence>
<dbReference type="InterPro" id="IPR036640">
    <property type="entry name" value="ABC1_TM_sf"/>
</dbReference>
<keyword evidence="3" id="KW-0813">Transport</keyword>
<dbReference type="GO" id="GO:0016887">
    <property type="term" value="F:ATP hydrolysis activity"/>
    <property type="evidence" value="ECO:0007669"/>
    <property type="project" value="InterPro"/>
</dbReference>
<dbReference type="AlphaFoldDB" id="A0A1T4RR77"/>
<proteinExistence type="inferred from homology"/>
<evidence type="ECO:0000259" key="12">
    <source>
        <dbReference type="PROSITE" id="PS50929"/>
    </source>
</evidence>
<dbReference type="FunFam" id="1.20.1560.10:FF:000056">
    <property type="entry name" value="Alpha-hemolysin translocation ATP-binding protein HlyB"/>
    <property type="match status" value="1"/>
</dbReference>
<dbReference type="PROSITE" id="PS50990">
    <property type="entry name" value="PEPTIDASE_C39"/>
    <property type="match status" value="1"/>
</dbReference>
<dbReference type="EMBL" id="FUWJ01000005">
    <property type="protein sequence ID" value="SKA18499.1"/>
    <property type="molecule type" value="Genomic_DNA"/>
</dbReference>
<dbReference type="InterPro" id="IPR027417">
    <property type="entry name" value="P-loop_NTPase"/>
</dbReference>
<feature type="transmembrane region" description="Helical" evidence="10">
    <location>
        <begin position="369"/>
        <end position="399"/>
    </location>
</feature>
<evidence type="ECO:0000256" key="7">
    <source>
        <dbReference type="ARBA" id="ARBA00022840"/>
    </source>
</evidence>
<dbReference type="Gene3D" id="3.90.70.10">
    <property type="entry name" value="Cysteine proteinases"/>
    <property type="match status" value="1"/>
</dbReference>
<evidence type="ECO:0000256" key="8">
    <source>
        <dbReference type="ARBA" id="ARBA00022989"/>
    </source>
</evidence>
<dbReference type="PROSITE" id="PS50929">
    <property type="entry name" value="ABC_TM1F"/>
    <property type="match status" value="1"/>
</dbReference>
<evidence type="ECO:0000256" key="1">
    <source>
        <dbReference type="ARBA" id="ARBA00004651"/>
    </source>
</evidence>
<dbReference type="CDD" id="cd18588">
    <property type="entry name" value="ABC_6TM_CyaB_HlyB_like"/>
    <property type="match status" value="1"/>
</dbReference>
<dbReference type="SMART" id="SM00382">
    <property type="entry name" value="AAA"/>
    <property type="match status" value="1"/>
</dbReference>
<feature type="transmembrane region" description="Helical" evidence="10">
    <location>
        <begin position="246"/>
        <end position="271"/>
    </location>
</feature>
<protein>
    <submittedName>
        <fullName evidence="14">ATP-binding cassette, subfamily B, HlyB/CyaB</fullName>
    </submittedName>
</protein>
<feature type="domain" description="ABC transporter" evidence="11">
    <location>
        <begin position="452"/>
        <end position="687"/>
    </location>
</feature>
<dbReference type="InterPro" id="IPR039421">
    <property type="entry name" value="Type_1_exporter"/>
</dbReference>
<dbReference type="InterPro" id="IPR017871">
    <property type="entry name" value="ABC_transporter-like_CS"/>
</dbReference>
<feature type="transmembrane region" description="Helical" evidence="10">
    <location>
        <begin position="135"/>
        <end position="156"/>
    </location>
</feature>
<evidence type="ECO:0000313" key="14">
    <source>
        <dbReference type="EMBL" id="SKA18499.1"/>
    </source>
</evidence>
<evidence type="ECO:0000259" key="13">
    <source>
        <dbReference type="PROSITE" id="PS50990"/>
    </source>
</evidence>
<evidence type="ECO:0000256" key="3">
    <source>
        <dbReference type="ARBA" id="ARBA00022448"/>
    </source>
</evidence>
<feature type="transmembrane region" description="Helical" evidence="10">
    <location>
        <begin position="176"/>
        <end position="197"/>
    </location>
</feature>
<keyword evidence="9 10" id="KW-0472">Membrane</keyword>
<comment type="subcellular location">
    <subcellularLocation>
        <location evidence="1">Cell membrane</location>
        <topology evidence="1">Multi-pass membrane protein</topology>
    </subcellularLocation>
</comment>
<feature type="domain" description="ABC transmembrane type-1" evidence="12">
    <location>
        <begin position="139"/>
        <end position="418"/>
    </location>
</feature>
<keyword evidence="7 14" id="KW-0067">ATP-binding</keyword>
<keyword evidence="6" id="KW-0547">Nucleotide-binding</keyword>
<dbReference type="Pfam" id="PF00005">
    <property type="entry name" value="ABC_tran"/>
    <property type="match status" value="1"/>
</dbReference>
<dbReference type="SUPFAM" id="SSF52540">
    <property type="entry name" value="P-loop containing nucleoside triphosphate hydrolases"/>
    <property type="match status" value="1"/>
</dbReference>
<comment type="similarity">
    <text evidence="2">Belongs to the ABC transporter superfamily.</text>
</comment>
<dbReference type="GO" id="GO:0008233">
    <property type="term" value="F:peptidase activity"/>
    <property type="evidence" value="ECO:0007669"/>
    <property type="project" value="InterPro"/>
</dbReference>
<evidence type="ECO:0000259" key="11">
    <source>
        <dbReference type="PROSITE" id="PS50893"/>
    </source>
</evidence>
<dbReference type="Gene3D" id="3.40.50.300">
    <property type="entry name" value="P-loop containing nucleotide triphosphate hydrolases"/>
    <property type="match status" value="1"/>
</dbReference>
<dbReference type="PROSITE" id="PS00211">
    <property type="entry name" value="ABC_TRANSPORTER_1"/>
    <property type="match status" value="1"/>
</dbReference>
<dbReference type="PROSITE" id="PS50893">
    <property type="entry name" value="ABC_TRANSPORTER_2"/>
    <property type="match status" value="1"/>
</dbReference>
<keyword evidence="15" id="KW-1185">Reference proteome</keyword>
<keyword evidence="4" id="KW-1003">Cell membrane</keyword>
<dbReference type="STRING" id="225324.SAMN02745126_04050"/>
<dbReference type="GO" id="GO:0030256">
    <property type="term" value="C:type I protein secretion system complex"/>
    <property type="evidence" value="ECO:0007669"/>
    <property type="project" value="InterPro"/>
</dbReference>
<evidence type="ECO:0000256" key="2">
    <source>
        <dbReference type="ARBA" id="ARBA00005417"/>
    </source>
</evidence>